<dbReference type="GO" id="GO:0005524">
    <property type="term" value="F:ATP binding"/>
    <property type="evidence" value="ECO:0007669"/>
    <property type="project" value="UniProtKB-KW"/>
</dbReference>
<dbReference type="PATRIC" id="fig|1435356.3.peg.4656"/>
<dbReference type="eggNOG" id="COG1131">
    <property type="taxonomic scope" value="Bacteria"/>
</dbReference>
<evidence type="ECO:0000256" key="1">
    <source>
        <dbReference type="ARBA" id="ARBA00005417"/>
    </source>
</evidence>
<dbReference type="EMBL" id="CP006996">
    <property type="protein sequence ID" value="AHD23295.1"/>
    <property type="molecule type" value="Genomic_DNA"/>
</dbReference>
<dbReference type="InterPro" id="IPR003439">
    <property type="entry name" value="ABC_transporter-like_ATP-bd"/>
</dbReference>
<organism evidence="7 8">
    <name type="scientific">Rhodococcus pyridinivorans SB3094</name>
    <dbReference type="NCBI Taxonomy" id="1435356"/>
    <lineage>
        <taxon>Bacteria</taxon>
        <taxon>Bacillati</taxon>
        <taxon>Actinomycetota</taxon>
        <taxon>Actinomycetes</taxon>
        <taxon>Mycobacteriales</taxon>
        <taxon>Nocardiaceae</taxon>
        <taxon>Rhodococcus</taxon>
    </lineage>
</organism>
<accession>V9XMW2</accession>
<name>V9XMW2_9NOCA</name>
<dbReference type="Pfam" id="PF00005">
    <property type="entry name" value="ABC_tran"/>
    <property type="match status" value="1"/>
</dbReference>
<dbReference type="KEGG" id="rpy:Y013_23115"/>
<evidence type="ECO:0000256" key="3">
    <source>
        <dbReference type="ARBA" id="ARBA00022741"/>
    </source>
</evidence>
<keyword evidence="4 7" id="KW-0067">ATP-binding</keyword>
<dbReference type="SUPFAM" id="SSF52540">
    <property type="entry name" value="P-loop containing nucleoside triphosphate hydrolases"/>
    <property type="match status" value="1"/>
</dbReference>
<proteinExistence type="inferred from homology"/>
<dbReference type="InterPro" id="IPR017871">
    <property type="entry name" value="ABC_transporter-like_CS"/>
</dbReference>
<evidence type="ECO:0000256" key="2">
    <source>
        <dbReference type="ARBA" id="ARBA00022448"/>
    </source>
</evidence>
<evidence type="ECO:0000259" key="6">
    <source>
        <dbReference type="PROSITE" id="PS50893"/>
    </source>
</evidence>
<evidence type="ECO:0000313" key="7">
    <source>
        <dbReference type="EMBL" id="AHD23295.1"/>
    </source>
</evidence>
<keyword evidence="3" id="KW-0547">Nucleotide-binding</keyword>
<dbReference type="PANTHER" id="PTHR43335">
    <property type="entry name" value="ABC TRANSPORTER, ATP-BINDING PROTEIN"/>
    <property type="match status" value="1"/>
</dbReference>
<feature type="domain" description="ABC transporter" evidence="6">
    <location>
        <begin position="16"/>
        <end position="241"/>
    </location>
</feature>
<dbReference type="GO" id="GO:0016887">
    <property type="term" value="F:ATP hydrolysis activity"/>
    <property type="evidence" value="ECO:0007669"/>
    <property type="project" value="InterPro"/>
</dbReference>
<comment type="similarity">
    <text evidence="1">Belongs to the ABC transporter superfamily.</text>
</comment>
<feature type="region of interest" description="Disordered" evidence="5">
    <location>
        <begin position="317"/>
        <end position="395"/>
    </location>
</feature>
<dbReference type="PANTHER" id="PTHR43335:SF4">
    <property type="entry name" value="ABC TRANSPORTER, ATP-BINDING PROTEIN"/>
    <property type="match status" value="1"/>
</dbReference>
<sequence>MPSGAPGAPGAPGAGIAVHGLNRTFGDHTAVSNLWFTVPPGSITGFLGPNGSGKTTTLGMMLGLVRPSAGNAFVDGVPFTSLQQPAQVVGAVLDARSAHPKHRALTHLQIYCAAIGVPDERARQMLDLVGLGSVARRRIGEFSLGMRQRLALATALLGQPRYLVLDEPANGLDPEGMAWLRDFLRAFAANGGTVLISSHILREIEQMADRLVIIANGHLVAETSMTDLRDAYRSRVFAAASDPARLATALAAAGHTDAQVQQDGRLAVVGVTSDRIAEIAATAEVTLFGTSVEHVDLEQVYLAMTAGRYAAAPVAQYPGHGAHHPPGGQYPQGPQYPSAQQHPQAQPYPNGQQYQQYPTAQQYPNSQQYPTAQQYPQSQWGQPNRPPTGQGGPTA</sequence>
<dbReference type="HOGENOM" id="CLU_000604_1_2_11"/>
<dbReference type="Gene3D" id="3.40.50.300">
    <property type="entry name" value="P-loop containing nucleotide triphosphate hydrolases"/>
    <property type="match status" value="1"/>
</dbReference>
<dbReference type="InterPro" id="IPR027417">
    <property type="entry name" value="P-loop_NTPase"/>
</dbReference>
<dbReference type="Proteomes" id="UP000018781">
    <property type="component" value="Chromosome"/>
</dbReference>
<feature type="compositionally biased region" description="Polar residues" evidence="5">
    <location>
        <begin position="365"/>
        <end position="382"/>
    </location>
</feature>
<dbReference type="AlphaFoldDB" id="V9XMW2"/>
<reference evidence="7 8" key="1">
    <citation type="journal article" date="2014" name="Genome Announc.">
        <title>Complete Genome of Rhodococcus pyridinivorans SB3094, a Methyl-Ethyl-Ketone-Degrading Bacterium Used for Bioaugmentation.</title>
        <authorList>
            <person name="Dueholm M.S."/>
            <person name="Albertsen M."/>
            <person name="D'Imperio S."/>
            <person name="Tale V.P."/>
            <person name="Lewis D."/>
            <person name="Nielsen P.H."/>
            <person name="Nielsen J.L."/>
        </authorList>
    </citation>
    <scope>NUCLEOTIDE SEQUENCE [LARGE SCALE GENOMIC DNA]</scope>
    <source>
        <strain evidence="7 8">SB3094</strain>
    </source>
</reference>
<evidence type="ECO:0000313" key="8">
    <source>
        <dbReference type="Proteomes" id="UP000018781"/>
    </source>
</evidence>
<dbReference type="SMART" id="SM00382">
    <property type="entry name" value="AAA"/>
    <property type="match status" value="1"/>
</dbReference>
<dbReference type="InterPro" id="IPR003593">
    <property type="entry name" value="AAA+_ATPase"/>
</dbReference>
<feature type="compositionally biased region" description="Low complexity" evidence="5">
    <location>
        <begin position="317"/>
        <end position="364"/>
    </location>
</feature>
<dbReference type="PROSITE" id="PS00211">
    <property type="entry name" value="ABC_TRANSPORTER_1"/>
    <property type="match status" value="1"/>
</dbReference>
<dbReference type="PROSITE" id="PS50893">
    <property type="entry name" value="ABC_TRANSPORTER_2"/>
    <property type="match status" value="1"/>
</dbReference>
<protein>
    <submittedName>
        <fullName evidence="7">ABC transporter ATP-binding protein</fullName>
    </submittedName>
</protein>
<keyword evidence="2" id="KW-0813">Transport</keyword>
<evidence type="ECO:0000256" key="4">
    <source>
        <dbReference type="ARBA" id="ARBA00022840"/>
    </source>
</evidence>
<gene>
    <name evidence="7" type="ORF">Y013_23115</name>
</gene>
<evidence type="ECO:0000256" key="5">
    <source>
        <dbReference type="SAM" id="MobiDB-lite"/>
    </source>
</evidence>